<dbReference type="InterPro" id="IPR023213">
    <property type="entry name" value="CAT-like_dom_sf"/>
</dbReference>
<accession>A0A317ZE74</accession>
<comment type="similarity">
    <text evidence="2 5">Belongs to the 2-oxoacid dehydrogenase family.</text>
</comment>
<reference evidence="9 10" key="1">
    <citation type="submission" date="2018-05" db="EMBL/GenBank/DDBJ databases">
        <title>Coraliomargarita sinensis sp. nov., isolated from a marine solar saltern.</title>
        <authorList>
            <person name="Zhou L.Y."/>
        </authorList>
    </citation>
    <scope>NUCLEOTIDE SEQUENCE [LARGE SCALE GENOMIC DNA]</scope>
    <source>
        <strain evidence="9 10">WN38</strain>
    </source>
</reference>
<dbReference type="PANTHER" id="PTHR23151:SF90">
    <property type="entry name" value="DIHYDROLIPOYLLYSINE-RESIDUE ACETYLTRANSFERASE COMPONENT OF PYRUVATE DEHYDROGENASE COMPLEX, MITOCHONDRIAL-RELATED"/>
    <property type="match status" value="1"/>
</dbReference>
<dbReference type="Proteomes" id="UP000247099">
    <property type="component" value="Unassembled WGS sequence"/>
</dbReference>
<dbReference type="InterPro" id="IPR001078">
    <property type="entry name" value="2-oxoacid_DH_actylTfrase"/>
</dbReference>
<dbReference type="InterPro" id="IPR036625">
    <property type="entry name" value="E3-bd_dom_sf"/>
</dbReference>
<dbReference type="Pfam" id="PF00364">
    <property type="entry name" value="Biotin_lipoyl"/>
    <property type="match status" value="1"/>
</dbReference>
<dbReference type="RefSeq" id="WP_110131411.1">
    <property type="nucleotide sequence ID" value="NZ_QHJQ01000007.1"/>
</dbReference>
<name>A0A317ZE74_9BACT</name>
<dbReference type="GO" id="GO:0016746">
    <property type="term" value="F:acyltransferase activity"/>
    <property type="evidence" value="ECO:0007669"/>
    <property type="project" value="UniProtKB-KW"/>
</dbReference>
<evidence type="ECO:0000256" key="4">
    <source>
        <dbReference type="ARBA" id="ARBA00025211"/>
    </source>
</evidence>
<dbReference type="SUPFAM" id="SSF51230">
    <property type="entry name" value="Single hybrid motif"/>
    <property type="match status" value="1"/>
</dbReference>
<dbReference type="CDD" id="cd06849">
    <property type="entry name" value="lipoyl_domain"/>
    <property type="match status" value="1"/>
</dbReference>
<comment type="function">
    <text evidence="4">The pyruvate dehydrogenase complex catalyzes the overall conversion of pyruvate to acetyl-CoA and CO(2). It contains multiple copies of three enzymatic components: pyruvate dehydrogenase (E1), dihydrolipoamide acetyltransferase (E2) and lipoamide dehydrogenase (E3).</text>
</comment>
<dbReference type="EC" id="2.3.1.-" evidence="5"/>
<proteinExistence type="inferred from homology"/>
<dbReference type="InterPro" id="IPR004167">
    <property type="entry name" value="PSBD"/>
</dbReference>
<dbReference type="InterPro" id="IPR000089">
    <property type="entry name" value="Biotin_lipoyl"/>
</dbReference>
<organism evidence="9 10">
    <name type="scientific">Coraliomargarita sinensis</name>
    <dbReference type="NCBI Taxonomy" id="2174842"/>
    <lineage>
        <taxon>Bacteria</taxon>
        <taxon>Pseudomonadati</taxon>
        <taxon>Verrucomicrobiota</taxon>
        <taxon>Opitutia</taxon>
        <taxon>Puniceicoccales</taxon>
        <taxon>Coraliomargaritaceae</taxon>
        <taxon>Coraliomargarita</taxon>
    </lineage>
</organism>
<dbReference type="InParanoid" id="A0A317ZE74"/>
<dbReference type="FunFam" id="2.40.50.100:FF:000010">
    <property type="entry name" value="Acetyltransferase component of pyruvate dehydrogenase complex"/>
    <property type="match status" value="1"/>
</dbReference>
<dbReference type="PANTHER" id="PTHR23151">
    <property type="entry name" value="DIHYDROLIPOAMIDE ACETYL/SUCCINYL-TRANSFERASE-RELATED"/>
    <property type="match status" value="1"/>
</dbReference>
<evidence type="ECO:0000313" key="10">
    <source>
        <dbReference type="Proteomes" id="UP000247099"/>
    </source>
</evidence>
<keyword evidence="5 9" id="KW-0808">Transferase</keyword>
<keyword evidence="5" id="KW-0012">Acyltransferase</keyword>
<evidence type="ECO:0000256" key="3">
    <source>
        <dbReference type="ARBA" id="ARBA00022823"/>
    </source>
</evidence>
<evidence type="ECO:0000256" key="2">
    <source>
        <dbReference type="ARBA" id="ARBA00007317"/>
    </source>
</evidence>
<evidence type="ECO:0000256" key="6">
    <source>
        <dbReference type="SAM" id="MobiDB-lite"/>
    </source>
</evidence>
<dbReference type="InterPro" id="IPR011053">
    <property type="entry name" value="Single_hybrid_motif"/>
</dbReference>
<feature type="domain" description="Lipoyl-binding" evidence="7">
    <location>
        <begin position="2"/>
        <end position="77"/>
    </location>
</feature>
<dbReference type="OrthoDB" id="9805770at2"/>
<keyword evidence="10" id="KW-1185">Reference proteome</keyword>
<dbReference type="SUPFAM" id="SSF47005">
    <property type="entry name" value="Peripheral subunit-binding domain of 2-oxo acid dehydrogenase complex"/>
    <property type="match status" value="1"/>
</dbReference>
<dbReference type="Pfam" id="PF02817">
    <property type="entry name" value="E3_binding"/>
    <property type="match status" value="1"/>
</dbReference>
<protein>
    <recommendedName>
        <fullName evidence="5">Dihydrolipoamide acetyltransferase component of pyruvate dehydrogenase complex</fullName>
        <ecNumber evidence="5">2.3.1.-</ecNumber>
    </recommendedName>
</protein>
<comment type="cofactor">
    <cofactor evidence="1 5">
        <name>(R)-lipoate</name>
        <dbReference type="ChEBI" id="CHEBI:83088"/>
    </cofactor>
</comment>
<evidence type="ECO:0000256" key="1">
    <source>
        <dbReference type="ARBA" id="ARBA00001938"/>
    </source>
</evidence>
<feature type="compositionally biased region" description="Basic and acidic residues" evidence="6">
    <location>
        <begin position="97"/>
        <end position="140"/>
    </location>
</feature>
<dbReference type="GO" id="GO:0006086">
    <property type="term" value="P:pyruvate decarboxylation to acetyl-CoA"/>
    <property type="evidence" value="ECO:0007669"/>
    <property type="project" value="InterPro"/>
</dbReference>
<sequence>MATLIDMPKLSDTMTVGTLVKWLKNEGDAVANGDMIAEVETDKATMEVECFDDGVLIKQYCKEGQEVPVGGAIAAVGEKGEEAPEVDNSDAGGDAEDEKKEDDGGDEKEAGKDDEAKSSAKESKPDEDKVKGASDKKSDDTPAEVPAPATTDDGERIKASPVARKIAAEKGIDLATLKGSGPGGRILKEDVLNAEPAPAAAEGGGSGAGKAAAAEPAKPVATLEELDLPVSNMRKSIAKALVSSKSNAPHFYLQIEVDGAPLAALRKELNAKLAELPKEHGGTKFTVNDLTLKAAAEAVRRVPAINRSWEGDTIKQHANVHLAFGVAIDDGLVTPVIRAAETKGLREIGAEAKVLIKKARDKKLAPDEMSGSTLTVTNLGMFGISDFYGIINPNNAAILSIGATIKKPVVNENDEIVIGQTMKIGLSGDHRTIDGAVGAQYLQALKEILETPALMLV</sequence>
<dbReference type="Gene3D" id="2.40.50.100">
    <property type="match status" value="1"/>
</dbReference>
<dbReference type="InterPro" id="IPR045257">
    <property type="entry name" value="E2/Pdx1"/>
</dbReference>
<dbReference type="AlphaFoldDB" id="A0A317ZE74"/>
<feature type="domain" description="Peripheral subunit-binding (PSBD)" evidence="8">
    <location>
        <begin position="158"/>
        <end position="195"/>
    </location>
</feature>
<dbReference type="Gene3D" id="3.30.559.10">
    <property type="entry name" value="Chloramphenicol acetyltransferase-like domain"/>
    <property type="match status" value="1"/>
</dbReference>
<dbReference type="Gene3D" id="4.10.320.10">
    <property type="entry name" value="E3-binding domain"/>
    <property type="match status" value="1"/>
</dbReference>
<evidence type="ECO:0000259" key="7">
    <source>
        <dbReference type="PROSITE" id="PS50968"/>
    </source>
</evidence>
<gene>
    <name evidence="9" type="ORF">DDZ13_10490</name>
</gene>
<feature type="compositionally biased region" description="Acidic residues" evidence="6">
    <location>
        <begin position="83"/>
        <end position="96"/>
    </location>
</feature>
<dbReference type="PROSITE" id="PS51826">
    <property type="entry name" value="PSBD"/>
    <property type="match status" value="1"/>
</dbReference>
<dbReference type="GO" id="GO:0045254">
    <property type="term" value="C:pyruvate dehydrogenase complex"/>
    <property type="evidence" value="ECO:0007669"/>
    <property type="project" value="InterPro"/>
</dbReference>
<keyword evidence="3 5" id="KW-0450">Lipoyl</keyword>
<dbReference type="Pfam" id="PF00198">
    <property type="entry name" value="2-oxoacid_dh"/>
    <property type="match status" value="1"/>
</dbReference>
<dbReference type="PROSITE" id="PS50968">
    <property type="entry name" value="BIOTINYL_LIPOYL"/>
    <property type="match status" value="1"/>
</dbReference>
<evidence type="ECO:0000313" key="9">
    <source>
        <dbReference type="EMBL" id="PXA03714.1"/>
    </source>
</evidence>
<dbReference type="SUPFAM" id="SSF52777">
    <property type="entry name" value="CoA-dependent acyltransferases"/>
    <property type="match status" value="1"/>
</dbReference>
<evidence type="ECO:0000256" key="5">
    <source>
        <dbReference type="RuleBase" id="RU003423"/>
    </source>
</evidence>
<evidence type="ECO:0000259" key="8">
    <source>
        <dbReference type="PROSITE" id="PS51826"/>
    </source>
</evidence>
<dbReference type="EMBL" id="QHJQ01000007">
    <property type="protein sequence ID" value="PXA03714.1"/>
    <property type="molecule type" value="Genomic_DNA"/>
</dbReference>
<feature type="region of interest" description="Disordered" evidence="6">
    <location>
        <begin position="77"/>
        <end position="159"/>
    </location>
</feature>
<comment type="caution">
    <text evidence="9">The sequence shown here is derived from an EMBL/GenBank/DDBJ whole genome shotgun (WGS) entry which is preliminary data.</text>
</comment>